<evidence type="ECO:0000256" key="5">
    <source>
        <dbReference type="ARBA" id="ARBA00022694"/>
    </source>
</evidence>
<comment type="function">
    <text evidence="11">Dimethylates a single guanine residue at position 26 of most tRNAs using S-adenosyl-L-methionine as donor of the methyl groups.</text>
</comment>
<dbReference type="FunFam" id="3.40.50.150:FF:000114">
    <property type="entry name" value="tRNA (guanine(26)-N(2))-dimethyltransferase"/>
    <property type="match status" value="1"/>
</dbReference>
<proteinExistence type="inferred from homology"/>
<dbReference type="Pfam" id="PF02005">
    <property type="entry name" value="TRM"/>
    <property type="match status" value="1"/>
</dbReference>
<dbReference type="Proteomes" id="UP001231189">
    <property type="component" value="Unassembled WGS sequence"/>
</dbReference>
<comment type="catalytic activity">
    <reaction evidence="10 12">
        <text>guanosine(26) in tRNA + 2 S-adenosyl-L-methionine = N(2)-dimethylguanosine(26) in tRNA + 2 S-adenosyl-L-homocysteine + 2 H(+)</text>
        <dbReference type="Rhea" id="RHEA:43140"/>
        <dbReference type="Rhea" id="RHEA-COMP:10359"/>
        <dbReference type="Rhea" id="RHEA-COMP:10360"/>
        <dbReference type="ChEBI" id="CHEBI:15378"/>
        <dbReference type="ChEBI" id="CHEBI:57856"/>
        <dbReference type="ChEBI" id="CHEBI:59789"/>
        <dbReference type="ChEBI" id="CHEBI:74269"/>
        <dbReference type="ChEBI" id="CHEBI:74513"/>
        <dbReference type="EC" id="2.1.1.216"/>
    </reaction>
</comment>
<evidence type="ECO:0000256" key="6">
    <source>
        <dbReference type="ARBA" id="ARBA00022723"/>
    </source>
</evidence>
<dbReference type="Gene3D" id="3.40.50.150">
    <property type="entry name" value="Vaccinia Virus protein VP39"/>
    <property type="match status" value="1"/>
</dbReference>
<dbReference type="SUPFAM" id="SSF53335">
    <property type="entry name" value="S-adenosyl-L-methionine-dependent methyltransferases"/>
    <property type="match status" value="1"/>
</dbReference>
<keyword evidence="6" id="KW-0479">Metal-binding</keyword>
<keyword evidence="1 12" id="KW-0820">tRNA-binding</keyword>
<keyword evidence="15" id="KW-1185">Reference proteome</keyword>
<dbReference type="GO" id="GO:0046872">
    <property type="term" value="F:metal ion binding"/>
    <property type="evidence" value="ECO:0007669"/>
    <property type="project" value="UniProtKB-KW"/>
</dbReference>
<evidence type="ECO:0000256" key="4">
    <source>
        <dbReference type="ARBA" id="ARBA00022691"/>
    </source>
</evidence>
<dbReference type="InterPro" id="IPR029063">
    <property type="entry name" value="SAM-dependent_MTases_sf"/>
</dbReference>
<evidence type="ECO:0000256" key="3">
    <source>
        <dbReference type="ARBA" id="ARBA00022679"/>
    </source>
</evidence>
<dbReference type="CDD" id="cd02440">
    <property type="entry name" value="AdoMet_MTases"/>
    <property type="match status" value="1"/>
</dbReference>
<protein>
    <recommendedName>
        <fullName evidence="9 12">tRNA (guanine(26)-N(2))-dimethyltransferase</fullName>
        <ecNumber evidence="9 12">2.1.1.216</ecNumber>
    </recommendedName>
</protein>
<keyword evidence="3 12" id="KW-0808">Transferase</keyword>
<evidence type="ECO:0000256" key="8">
    <source>
        <dbReference type="ARBA" id="ARBA00022884"/>
    </source>
</evidence>
<keyword evidence="7" id="KW-0862">Zinc</keyword>
<organism evidence="14 15">
    <name type="scientific">Lolium multiflorum</name>
    <name type="common">Italian ryegrass</name>
    <name type="synonym">Lolium perenne subsp. multiflorum</name>
    <dbReference type="NCBI Taxonomy" id="4521"/>
    <lineage>
        <taxon>Eukaryota</taxon>
        <taxon>Viridiplantae</taxon>
        <taxon>Streptophyta</taxon>
        <taxon>Embryophyta</taxon>
        <taxon>Tracheophyta</taxon>
        <taxon>Spermatophyta</taxon>
        <taxon>Magnoliopsida</taxon>
        <taxon>Liliopsida</taxon>
        <taxon>Poales</taxon>
        <taxon>Poaceae</taxon>
        <taxon>BOP clade</taxon>
        <taxon>Pooideae</taxon>
        <taxon>Poodae</taxon>
        <taxon>Poeae</taxon>
        <taxon>Poeae Chloroplast Group 2 (Poeae type)</taxon>
        <taxon>Loliodinae</taxon>
        <taxon>Loliinae</taxon>
        <taxon>Lolium</taxon>
    </lineage>
</organism>
<keyword evidence="8 12" id="KW-0694">RNA-binding</keyword>
<reference evidence="14" key="1">
    <citation type="submission" date="2023-07" db="EMBL/GenBank/DDBJ databases">
        <title>A chromosome-level genome assembly of Lolium multiflorum.</title>
        <authorList>
            <person name="Chen Y."/>
            <person name="Copetti D."/>
            <person name="Kolliker R."/>
            <person name="Studer B."/>
        </authorList>
    </citation>
    <scope>NUCLEOTIDE SEQUENCE</scope>
    <source>
        <strain evidence="14">02402/16</strain>
        <tissue evidence="14">Leaf</tissue>
    </source>
</reference>
<dbReference type="Gene3D" id="3.30.56.70">
    <property type="entry name" value="N2,N2-dimethylguanosine tRNA methyltransferase, C-terminal domain"/>
    <property type="match status" value="1"/>
</dbReference>
<keyword evidence="2 12" id="KW-0489">Methyltransferase</keyword>
<keyword evidence="4 12" id="KW-0949">S-adenosyl-L-methionine</keyword>
<name>A0AAD8WWC2_LOLMU</name>
<dbReference type="PANTHER" id="PTHR10631:SF5">
    <property type="entry name" value="TRNA (GUANINE(26)-N(2))-DIMETHYLTRANSFERASE"/>
    <property type="match status" value="1"/>
</dbReference>
<evidence type="ECO:0000256" key="10">
    <source>
        <dbReference type="ARBA" id="ARBA00051897"/>
    </source>
</evidence>
<dbReference type="PROSITE" id="PS51626">
    <property type="entry name" value="SAM_MT_TRM1"/>
    <property type="match status" value="1"/>
</dbReference>
<feature type="compositionally biased region" description="Basic and acidic residues" evidence="13">
    <location>
        <begin position="128"/>
        <end position="137"/>
    </location>
</feature>
<dbReference type="FunFam" id="3.30.56.70:FF:000001">
    <property type="entry name" value="tRNA (guanine(26)-N(2))-dimethyltransferase"/>
    <property type="match status" value="1"/>
</dbReference>
<dbReference type="GO" id="GO:0002940">
    <property type="term" value="P:tRNA N2-guanine methylation"/>
    <property type="evidence" value="ECO:0007669"/>
    <property type="project" value="TreeGrafter"/>
</dbReference>
<dbReference type="GO" id="GO:0000049">
    <property type="term" value="F:tRNA binding"/>
    <property type="evidence" value="ECO:0007669"/>
    <property type="project" value="UniProtKB-UniRule"/>
</dbReference>
<dbReference type="InterPro" id="IPR002905">
    <property type="entry name" value="Trm1"/>
</dbReference>
<evidence type="ECO:0000256" key="13">
    <source>
        <dbReference type="SAM" id="MobiDB-lite"/>
    </source>
</evidence>
<evidence type="ECO:0000256" key="1">
    <source>
        <dbReference type="ARBA" id="ARBA00022555"/>
    </source>
</evidence>
<comment type="similarity">
    <text evidence="12">Belongs to the class I-like SAM-binding methyltransferase superfamily. Trm1 family.</text>
</comment>
<accession>A0AAD8WWC2</accession>
<sequence>MPPSVQRTVESLPWPLAILRFTSMTLAFGFSRFLNLRINSSINPILSLWLASCSCSSSTASASELPEIAGGPETIREGRAEIFADKSNSVFYNKAQVNNRDLSVAVLRWFILKRQEEHDIKLKARHTEIPPEQHANELDPAITGSEDTALREESNPKPPKVLEALAASGLRAIRYALEVDGIGEVIAVDNNEVAIEACKKNIYHNGILASSKVVPHLADARIYMLTHPKEFDVVDLDPYGSPAAFLDSAVQCVADGGILMCSATDMAVLAGGNAEVCFSKYGSYPVRGKYCHEMALRILLACIESHAIRHKRYIVPVISVHMDFYIRVFVRIFTSASTVKSSPLKFSHVYQCVGCSSFHLQNVGRINPKDKRNIALPSICPTVPQECSECAHKFVMGGPIWSDPIHQKEWAASILSNIRAMSGVFQAYAKISAILTSISEELPNAPLFVSLHSLSATLKCTNPTMVMFHSSIRNAGYQISGSHVDPLALKTDAPMSVIWDIMRCWVKLHPVKSQPENCPGSRILSQEPQLQASFSQVTGGLVARKIPRFVPNPEKYWGPKMKAGRPLKALPNEKL</sequence>
<evidence type="ECO:0000256" key="7">
    <source>
        <dbReference type="ARBA" id="ARBA00022833"/>
    </source>
</evidence>
<dbReference type="EC" id="2.1.1.216" evidence="9 12"/>
<dbReference type="PANTHER" id="PTHR10631">
    <property type="entry name" value="N 2 ,N 2 -DIMETHYLGUANOSINE TRNA METHYLTRANSFERASE"/>
    <property type="match status" value="1"/>
</dbReference>
<feature type="region of interest" description="Disordered" evidence="13">
    <location>
        <begin position="128"/>
        <end position="157"/>
    </location>
</feature>
<evidence type="ECO:0000256" key="11">
    <source>
        <dbReference type="ARBA" id="ARBA00053297"/>
    </source>
</evidence>
<comment type="caution">
    <text evidence="14">The sequence shown here is derived from an EMBL/GenBank/DDBJ whole genome shotgun (WGS) entry which is preliminary data.</text>
</comment>
<evidence type="ECO:0000313" key="14">
    <source>
        <dbReference type="EMBL" id="KAK1680523.1"/>
    </source>
</evidence>
<dbReference type="InterPro" id="IPR042296">
    <property type="entry name" value="tRNA_met_Trm1_C"/>
</dbReference>
<dbReference type="NCBIfam" id="TIGR00308">
    <property type="entry name" value="TRM1"/>
    <property type="match status" value="1"/>
</dbReference>
<evidence type="ECO:0000256" key="2">
    <source>
        <dbReference type="ARBA" id="ARBA00022603"/>
    </source>
</evidence>
<dbReference type="AlphaFoldDB" id="A0AAD8WWC2"/>
<evidence type="ECO:0000256" key="9">
    <source>
        <dbReference type="ARBA" id="ARBA00039099"/>
    </source>
</evidence>
<evidence type="ECO:0000313" key="15">
    <source>
        <dbReference type="Proteomes" id="UP001231189"/>
    </source>
</evidence>
<dbReference type="GO" id="GO:0005634">
    <property type="term" value="C:nucleus"/>
    <property type="evidence" value="ECO:0007669"/>
    <property type="project" value="TreeGrafter"/>
</dbReference>
<evidence type="ECO:0000256" key="12">
    <source>
        <dbReference type="PROSITE-ProRule" id="PRU00958"/>
    </source>
</evidence>
<gene>
    <name evidence="14" type="ORF">QYE76_041371</name>
</gene>
<keyword evidence="5 12" id="KW-0819">tRNA processing</keyword>
<dbReference type="EMBL" id="JAUUTY010000002">
    <property type="protein sequence ID" value="KAK1680523.1"/>
    <property type="molecule type" value="Genomic_DNA"/>
</dbReference>
<dbReference type="GO" id="GO:0160104">
    <property type="term" value="F:tRNA (guanine(26)-N2)-dimethyltransferase activity"/>
    <property type="evidence" value="ECO:0007669"/>
    <property type="project" value="UniProtKB-UniRule"/>
</dbReference>